<evidence type="ECO:0000256" key="1">
    <source>
        <dbReference type="SAM" id="SignalP"/>
    </source>
</evidence>
<dbReference type="Proteomes" id="UP000594468">
    <property type="component" value="Chromosome"/>
</dbReference>
<dbReference type="Pfam" id="PF07705">
    <property type="entry name" value="CARDB"/>
    <property type="match status" value="1"/>
</dbReference>
<dbReference type="Gene3D" id="2.30.30.40">
    <property type="entry name" value="SH3 Domains"/>
    <property type="match status" value="1"/>
</dbReference>
<evidence type="ECO:0000313" key="4">
    <source>
        <dbReference type="Proteomes" id="UP000594468"/>
    </source>
</evidence>
<dbReference type="SMART" id="SM00287">
    <property type="entry name" value="SH3b"/>
    <property type="match status" value="1"/>
</dbReference>
<dbReference type="Gene3D" id="2.60.40.10">
    <property type="entry name" value="Immunoglobulins"/>
    <property type="match status" value="1"/>
</dbReference>
<dbReference type="KEGG" id="pmet:G4Y79_00440"/>
<dbReference type="RefSeq" id="WP_195170941.1">
    <property type="nucleotide sequence ID" value="NZ_CP062983.1"/>
</dbReference>
<reference evidence="3 4" key="1">
    <citation type="submission" date="2020-02" db="EMBL/GenBank/DDBJ databases">
        <authorList>
            <person name="Zheng R.K."/>
            <person name="Sun C.M."/>
        </authorList>
    </citation>
    <scope>NUCLEOTIDE SEQUENCE [LARGE SCALE GENOMIC DNA]</scope>
    <source>
        <strain evidence="4">rifampicinis</strain>
    </source>
</reference>
<dbReference type="AlphaFoldDB" id="A0A7S8IES7"/>
<dbReference type="InterPro" id="IPR013783">
    <property type="entry name" value="Ig-like_fold"/>
</dbReference>
<keyword evidence="4" id="KW-1185">Reference proteome</keyword>
<dbReference type="PROSITE" id="PS51781">
    <property type="entry name" value="SH3B"/>
    <property type="match status" value="1"/>
</dbReference>
<dbReference type="InterPro" id="IPR003646">
    <property type="entry name" value="SH3-like_bac-type"/>
</dbReference>
<keyword evidence="1" id="KW-0732">Signal</keyword>
<name>A0A7S8IES7_9CHLR</name>
<dbReference type="EMBL" id="CP062983">
    <property type="protein sequence ID" value="QPC82872.1"/>
    <property type="molecule type" value="Genomic_DNA"/>
</dbReference>
<sequence>MKRRLLIVLILALTAVLTVTAQENIIEPIGEPEDPNINISFPPPVYVVHDRLEVRGTANLPSMANYFIEFRPLQVEPVIVSADGATATPQAEQPWFPATLPNATSVQDDVLGEWNTTTAPDGLYEIRLTVNITGSEPQFFRVSPIRIENNPPEFVEIPQATPTATQVNVQPRPTLAATPTAFDQSPTVTALVDANVRQGDSTAYDTVGALLTGESAPIVGISSSGNGWYYVQLSTGRRGFISPGIVRAEGNLANLPQIAPPFTPTPPATNTPVAVSNLAVNGAALQPATPTCATAFNVAVDVLNNGSGNTGTPITVTVRDRHVSSGTVTTSNSSTVPSLAPGQNFLVLIPLTVSVYYAEEHEILVTIDSGNVVPETNESDNTRTRTYTLAKGTCG</sequence>
<feature type="domain" description="SH3b" evidence="2">
    <location>
        <begin position="183"/>
        <end position="250"/>
    </location>
</feature>
<evidence type="ECO:0000313" key="3">
    <source>
        <dbReference type="EMBL" id="QPC82872.1"/>
    </source>
</evidence>
<feature type="signal peptide" evidence="1">
    <location>
        <begin position="1"/>
        <end position="21"/>
    </location>
</feature>
<feature type="chain" id="PRO_5033043892" description="SH3b domain-containing protein" evidence="1">
    <location>
        <begin position="22"/>
        <end position="395"/>
    </location>
</feature>
<proteinExistence type="predicted"/>
<dbReference type="InterPro" id="IPR011635">
    <property type="entry name" value="CARDB"/>
</dbReference>
<protein>
    <recommendedName>
        <fullName evidence="2">SH3b domain-containing protein</fullName>
    </recommendedName>
</protein>
<evidence type="ECO:0000259" key="2">
    <source>
        <dbReference type="PROSITE" id="PS51781"/>
    </source>
</evidence>
<organism evidence="3 4">
    <name type="scientific">Phototrophicus methaneseepsis</name>
    <dbReference type="NCBI Taxonomy" id="2710758"/>
    <lineage>
        <taxon>Bacteria</taxon>
        <taxon>Bacillati</taxon>
        <taxon>Chloroflexota</taxon>
        <taxon>Candidatus Thermofontia</taxon>
        <taxon>Phototrophicales</taxon>
        <taxon>Phototrophicaceae</taxon>
        <taxon>Phototrophicus</taxon>
    </lineage>
</organism>
<gene>
    <name evidence="3" type="ORF">G4Y79_00440</name>
</gene>
<accession>A0A7S8IES7</accession>